<dbReference type="InterPro" id="IPR010879">
    <property type="entry name" value="DUF1508"/>
</dbReference>
<name>A0A0J1FSN6_9BURK</name>
<feature type="region of interest" description="Disordered" evidence="1">
    <location>
        <begin position="98"/>
        <end position="117"/>
    </location>
</feature>
<dbReference type="AlphaFoldDB" id="A0A0J1FSN6"/>
<feature type="domain" description="DUF1508" evidence="2">
    <location>
        <begin position="61"/>
        <end position="108"/>
    </location>
</feature>
<dbReference type="InterPro" id="IPR051141">
    <property type="entry name" value="UPF0339_domain"/>
</dbReference>
<dbReference type="Proteomes" id="UP000035963">
    <property type="component" value="Unassembled WGS sequence"/>
</dbReference>
<evidence type="ECO:0000313" key="4">
    <source>
        <dbReference type="Proteomes" id="UP000035963"/>
    </source>
</evidence>
<dbReference type="EMBL" id="AEJF01000173">
    <property type="protein sequence ID" value="KLU22798.1"/>
    <property type="molecule type" value="Genomic_DNA"/>
</dbReference>
<dbReference type="PATRIC" id="fig|908627.4.peg.6515"/>
<protein>
    <recommendedName>
        <fullName evidence="2">DUF1508 domain-containing protein</fullName>
    </recommendedName>
</protein>
<dbReference type="SUPFAM" id="SSF160113">
    <property type="entry name" value="YegP-like"/>
    <property type="match status" value="2"/>
</dbReference>
<feature type="compositionally biased region" description="Polar residues" evidence="1">
    <location>
        <begin position="106"/>
        <end position="117"/>
    </location>
</feature>
<organism evidence="3 4">
    <name type="scientific">Caballeronia mineralivorans PML1(12)</name>
    <dbReference type="NCBI Taxonomy" id="908627"/>
    <lineage>
        <taxon>Bacteria</taxon>
        <taxon>Pseudomonadati</taxon>
        <taxon>Pseudomonadota</taxon>
        <taxon>Betaproteobacteria</taxon>
        <taxon>Burkholderiales</taxon>
        <taxon>Burkholderiaceae</taxon>
        <taxon>Caballeronia</taxon>
    </lineage>
</organism>
<dbReference type="PANTHER" id="PTHR40606:SF1">
    <property type="entry name" value="UPF0339 PROTEIN YEGP"/>
    <property type="match status" value="1"/>
</dbReference>
<dbReference type="Pfam" id="PF07411">
    <property type="entry name" value="DUF1508"/>
    <property type="match status" value="2"/>
</dbReference>
<proteinExistence type="predicted"/>
<dbReference type="PANTHER" id="PTHR40606">
    <property type="match status" value="1"/>
</dbReference>
<keyword evidence="4" id="KW-1185">Reference proteome</keyword>
<reference evidence="3 4" key="1">
    <citation type="journal article" date="2015" name="Genome Announc.">
        <title>Draft Genome Sequence of Burkholderia sp. Strain PML1(12), an Ectomycorrhizosphere-Inhabiting Bacterium with Effective Mineral-Weathering Ability.</title>
        <authorList>
            <person name="Uroz S."/>
            <person name="Oger P."/>
        </authorList>
    </citation>
    <scope>NUCLEOTIDE SEQUENCE [LARGE SCALE GENOMIC DNA]</scope>
    <source>
        <strain evidence="4">PML1(12)</strain>
    </source>
</reference>
<evidence type="ECO:0000313" key="3">
    <source>
        <dbReference type="EMBL" id="KLU22798.1"/>
    </source>
</evidence>
<dbReference type="RefSeq" id="WP_047895661.1">
    <property type="nucleotide sequence ID" value="NZ_AEJF01000173.1"/>
</dbReference>
<sequence>MSGKFVIDRARNGQFYFNLRAANGEPILKSETYVTRASAEHGIASVKANALIDERYERKTDKSGAPYFNLKAGNHEVIGVSEAYSSAAARDAGIESLKKNAPDAVTQDNTKAASTSH</sequence>
<evidence type="ECO:0000256" key="1">
    <source>
        <dbReference type="SAM" id="MobiDB-lite"/>
    </source>
</evidence>
<evidence type="ECO:0000259" key="2">
    <source>
        <dbReference type="Pfam" id="PF07411"/>
    </source>
</evidence>
<accession>A0A0J1FSN6</accession>
<feature type="domain" description="DUF1508" evidence="2">
    <location>
        <begin position="11"/>
        <end position="57"/>
    </location>
</feature>
<dbReference type="OrthoDB" id="9802792at2"/>
<dbReference type="Gene3D" id="2.30.29.80">
    <property type="match status" value="1"/>
</dbReference>
<gene>
    <name evidence="3" type="ORF">EOS_29165</name>
</gene>
<dbReference type="InterPro" id="IPR036913">
    <property type="entry name" value="YegP-like_sf"/>
</dbReference>
<comment type="caution">
    <text evidence="3">The sequence shown here is derived from an EMBL/GenBank/DDBJ whole genome shotgun (WGS) entry which is preliminary data.</text>
</comment>